<gene>
    <name evidence="2" type="ORF">EII34_09095</name>
</gene>
<sequence length="465" mass="50011">MTMRTHLRTRCATLAALAMVLTASCSGSPDTDPQDGGAPDPSAAVTITVGNMPPEAQAAQRAEFMRTIEAFQEANPNITVTPEETTYKPATFNAMLAGGTMPTVLEVPFTEVQRIVEQKQVADITDHVADSEVISELNPVLRKQGVDAEGRTWAIPWNMYTIGLVYNRAVFEQAGLDPDSPPTTWDEVVETARTITEKTGVPGFVMPTAGRNGGWMLTALNYSFGGTIQDFDGTRATMTLDTEAMTKSLDLLRRIRWEADAAGSNFLLEGPDVRNEFAAGRVGMFLGAGDAYNQTVDERGFNGDDFGIAPLPQAPGGLGTLGGGAIAVISPKATPNEIAAGIKWVEFNRLSPYISQERAVAAARARTEDGLSVGAPTVPPVDEQRHAKYLEWVAEYITVDRERFKDYLASFETLPVVAEPARGAGDVYVELDTIVQGVFTDRDFDAPAALEQAATNLDALLASQE</sequence>
<comment type="caution">
    <text evidence="2">The sequence shown here is derived from an EMBL/GenBank/DDBJ whole genome shotgun (WGS) entry which is preliminary data.</text>
</comment>
<evidence type="ECO:0000313" key="2">
    <source>
        <dbReference type="EMBL" id="RRD04690.1"/>
    </source>
</evidence>
<dbReference type="Proteomes" id="UP000280819">
    <property type="component" value="Unassembled WGS sequence"/>
</dbReference>
<reference evidence="2 3" key="1">
    <citation type="submission" date="2018-11" db="EMBL/GenBank/DDBJ databases">
        <title>Genomes From Bacteria Associated with the Canine Oral Cavity: a Test Case for Automated Genome-Based Taxonomic Assignment.</title>
        <authorList>
            <person name="Coil D.A."/>
            <person name="Jospin G."/>
            <person name="Darling A.E."/>
            <person name="Wallis C."/>
            <person name="Davis I.J."/>
            <person name="Harris S."/>
            <person name="Eisen J.A."/>
            <person name="Holcombe L.J."/>
            <person name="O'Flynn C."/>
        </authorList>
    </citation>
    <scope>NUCLEOTIDE SEQUENCE [LARGE SCALE GENOMIC DNA]</scope>
    <source>
        <strain evidence="2 3">OH887_COT-365</strain>
    </source>
</reference>
<dbReference type="Gene3D" id="3.40.190.10">
    <property type="entry name" value="Periplasmic binding protein-like II"/>
    <property type="match status" value="1"/>
</dbReference>
<feature type="chain" id="PRO_5039407602" evidence="1">
    <location>
        <begin position="28"/>
        <end position="465"/>
    </location>
</feature>
<keyword evidence="1" id="KW-0732">Signal</keyword>
<accession>A0A3P1T5R2</accession>
<dbReference type="OrthoDB" id="2644341at2"/>
<dbReference type="PROSITE" id="PS51257">
    <property type="entry name" value="PROKAR_LIPOPROTEIN"/>
    <property type="match status" value="1"/>
</dbReference>
<dbReference type="PANTHER" id="PTHR43649:SF16">
    <property type="entry name" value="SUGAR-BINDING LIPOPROTEIN"/>
    <property type="match status" value="1"/>
</dbReference>
<dbReference type="InterPro" id="IPR006059">
    <property type="entry name" value="SBP"/>
</dbReference>
<protein>
    <submittedName>
        <fullName evidence="2">Extracellular solute-binding protein</fullName>
    </submittedName>
</protein>
<dbReference type="AlphaFoldDB" id="A0A3P1T5R2"/>
<evidence type="ECO:0000313" key="3">
    <source>
        <dbReference type="Proteomes" id="UP000280819"/>
    </source>
</evidence>
<dbReference type="Pfam" id="PF01547">
    <property type="entry name" value="SBP_bac_1"/>
    <property type="match status" value="1"/>
</dbReference>
<dbReference type="PANTHER" id="PTHR43649">
    <property type="entry name" value="ARABINOSE-BINDING PROTEIN-RELATED"/>
    <property type="match status" value="1"/>
</dbReference>
<dbReference type="EMBL" id="RQZG01000009">
    <property type="protein sequence ID" value="RRD04690.1"/>
    <property type="molecule type" value="Genomic_DNA"/>
</dbReference>
<dbReference type="SUPFAM" id="SSF53850">
    <property type="entry name" value="Periplasmic binding protein-like II"/>
    <property type="match status" value="1"/>
</dbReference>
<proteinExistence type="predicted"/>
<dbReference type="InterPro" id="IPR050490">
    <property type="entry name" value="Bact_solute-bd_prot1"/>
</dbReference>
<organism evidence="2 3">
    <name type="scientific">Arachnia propionica</name>
    <dbReference type="NCBI Taxonomy" id="1750"/>
    <lineage>
        <taxon>Bacteria</taxon>
        <taxon>Bacillati</taxon>
        <taxon>Actinomycetota</taxon>
        <taxon>Actinomycetes</taxon>
        <taxon>Propionibacteriales</taxon>
        <taxon>Propionibacteriaceae</taxon>
        <taxon>Arachnia</taxon>
    </lineage>
</organism>
<name>A0A3P1T5R2_9ACTN</name>
<feature type="signal peptide" evidence="1">
    <location>
        <begin position="1"/>
        <end position="27"/>
    </location>
</feature>
<evidence type="ECO:0000256" key="1">
    <source>
        <dbReference type="SAM" id="SignalP"/>
    </source>
</evidence>